<dbReference type="EMBL" id="JACCJB010000002">
    <property type="protein sequence ID" value="KAF6230358.1"/>
    <property type="molecule type" value="Genomic_DNA"/>
</dbReference>
<sequence length="81" mass="9121">MVFAGEEHIDLDETRALWEPHSKGTPYDLSKAATEKLVPEANCGDLRTLVVSRRVRTHTYNIDKARQALGYNPVPELENGE</sequence>
<protein>
    <submittedName>
        <fullName evidence="1">Uncharacterized protein</fullName>
    </submittedName>
</protein>
<gene>
    <name evidence="1" type="ORF">HO133_004700</name>
</gene>
<evidence type="ECO:0000313" key="2">
    <source>
        <dbReference type="Proteomes" id="UP000593566"/>
    </source>
</evidence>
<reference evidence="1 2" key="1">
    <citation type="journal article" date="2020" name="Genomics">
        <title>Complete, high-quality genomes from long-read metagenomic sequencing of two wolf lichen thalli reveals enigmatic genome architecture.</title>
        <authorList>
            <person name="McKenzie S.K."/>
            <person name="Walston R.F."/>
            <person name="Allen J.L."/>
        </authorList>
    </citation>
    <scope>NUCLEOTIDE SEQUENCE [LARGE SCALE GENOMIC DNA]</scope>
    <source>
        <strain evidence="1">WasteWater1</strain>
    </source>
</reference>
<keyword evidence="2" id="KW-1185">Reference proteome</keyword>
<dbReference type="Proteomes" id="UP000593566">
    <property type="component" value="Unassembled WGS sequence"/>
</dbReference>
<dbReference type="RefSeq" id="XP_037157615.1">
    <property type="nucleotide sequence ID" value="XM_037295614.1"/>
</dbReference>
<dbReference type="GeneID" id="59333106"/>
<name>A0A8H6FKV5_9LECA</name>
<accession>A0A8H6FKV5</accession>
<organism evidence="1 2">
    <name type="scientific">Letharia lupina</name>
    <dbReference type="NCBI Taxonomy" id="560253"/>
    <lineage>
        <taxon>Eukaryota</taxon>
        <taxon>Fungi</taxon>
        <taxon>Dikarya</taxon>
        <taxon>Ascomycota</taxon>
        <taxon>Pezizomycotina</taxon>
        <taxon>Lecanoromycetes</taxon>
        <taxon>OSLEUM clade</taxon>
        <taxon>Lecanoromycetidae</taxon>
        <taxon>Lecanorales</taxon>
        <taxon>Lecanorineae</taxon>
        <taxon>Parmeliaceae</taxon>
        <taxon>Letharia</taxon>
    </lineage>
</organism>
<evidence type="ECO:0000313" key="1">
    <source>
        <dbReference type="EMBL" id="KAF6230358.1"/>
    </source>
</evidence>
<comment type="caution">
    <text evidence="1">The sequence shown here is derived from an EMBL/GenBank/DDBJ whole genome shotgun (WGS) entry which is preliminary data.</text>
</comment>
<dbReference type="AlphaFoldDB" id="A0A8H6FKV5"/>
<proteinExistence type="predicted"/>